<dbReference type="SUPFAM" id="SSF52833">
    <property type="entry name" value="Thioredoxin-like"/>
    <property type="match status" value="1"/>
</dbReference>
<dbReference type="InterPro" id="IPR000889">
    <property type="entry name" value="Glutathione_peroxidase"/>
</dbReference>
<dbReference type="EMBL" id="CP157485">
    <property type="protein sequence ID" value="XBO45953.1"/>
    <property type="molecule type" value="Genomic_DNA"/>
</dbReference>
<reference evidence="6" key="1">
    <citation type="submission" date="2024-05" db="EMBL/GenBank/DDBJ databases">
        <authorList>
            <person name="Kim S."/>
            <person name="Heo J."/>
            <person name="Choi H."/>
            <person name="Choi Y."/>
            <person name="Kwon S.-W."/>
            <person name="Kim Y."/>
        </authorList>
    </citation>
    <scope>NUCLEOTIDE SEQUENCE</scope>
    <source>
        <strain evidence="6">KACC 23697</strain>
    </source>
</reference>
<dbReference type="PIRSF" id="PIRSF000303">
    <property type="entry name" value="Glutathion_perox"/>
    <property type="match status" value="1"/>
</dbReference>
<dbReference type="Gene3D" id="3.40.30.10">
    <property type="entry name" value="Glutaredoxin"/>
    <property type="match status" value="1"/>
</dbReference>
<sequence>MQERIPNIYSFKVMKVNGEEQPLSAYRNKVVLIVNTASACGLTPQLRELQQLKDEVNSPDFEILGFPSNDFGKQEPLNGSDIASFCEINHGVKFPVFDKIIVRGENAHPLYQFLSDKKQNAKLSSKPRWNFHKYIVNKNGELEDYFFPFTKPLNSKIKKKIQQLLSQNAQ</sequence>
<name>A0AAU7K099_9SPHI</name>
<dbReference type="PRINTS" id="PR01011">
    <property type="entry name" value="GLUTPROXDASE"/>
</dbReference>
<evidence type="ECO:0000256" key="3">
    <source>
        <dbReference type="ARBA" id="ARBA00023002"/>
    </source>
</evidence>
<proteinExistence type="inferred from homology"/>
<dbReference type="PANTHER" id="PTHR11592:SF78">
    <property type="entry name" value="GLUTATHIONE PEROXIDASE"/>
    <property type="match status" value="1"/>
</dbReference>
<dbReference type="GO" id="GO:0034599">
    <property type="term" value="P:cellular response to oxidative stress"/>
    <property type="evidence" value="ECO:0007669"/>
    <property type="project" value="TreeGrafter"/>
</dbReference>
<protein>
    <recommendedName>
        <fullName evidence="5">Glutathione peroxidase</fullName>
    </recommendedName>
</protein>
<keyword evidence="2 5" id="KW-0575">Peroxidase</keyword>
<dbReference type="RefSeq" id="WP_406823533.1">
    <property type="nucleotide sequence ID" value="NZ_CP157485.1"/>
</dbReference>
<evidence type="ECO:0000313" key="6">
    <source>
        <dbReference type="EMBL" id="XBO45953.1"/>
    </source>
</evidence>
<organism evidence="6">
    <name type="scientific">Pedobacter sp. KACC 23697</name>
    <dbReference type="NCBI Taxonomy" id="3149230"/>
    <lineage>
        <taxon>Bacteria</taxon>
        <taxon>Pseudomonadati</taxon>
        <taxon>Bacteroidota</taxon>
        <taxon>Sphingobacteriia</taxon>
        <taxon>Sphingobacteriales</taxon>
        <taxon>Sphingobacteriaceae</taxon>
        <taxon>Pedobacter</taxon>
    </lineage>
</organism>
<accession>A0AAU7K099</accession>
<comment type="similarity">
    <text evidence="1 5">Belongs to the glutathione peroxidase family.</text>
</comment>
<dbReference type="GO" id="GO:0004601">
    <property type="term" value="F:peroxidase activity"/>
    <property type="evidence" value="ECO:0007669"/>
    <property type="project" value="UniProtKB-KW"/>
</dbReference>
<evidence type="ECO:0000256" key="1">
    <source>
        <dbReference type="ARBA" id="ARBA00006926"/>
    </source>
</evidence>
<dbReference type="Pfam" id="PF00255">
    <property type="entry name" value="GSHPx"/>
    <property type="match status" value="1"/>
</dbReference>
<dbReference type="CDD" id="cd00340">
    <property type="entry name" value="GSH_Peroxidase"/>
    <property type="match status" value="1"/>
</dbReference>
<dbReference type="InterPro" id="IPR029759">
    <property type="entry name" value="GPX_AS"/>
</dbReference>
<dbReference type="InterPro" id="IPR036249">
    <property type="entry name" value="Thioredoxin-like_sf"/>
</dbReference>
<keyword evidence="3 5" id="KW-0560">Oxidoreductase</keyword>
<gene>
    <name evidence="6" type="ORF">ABEG20_11695</name>
</gene>
<dbReference type="PROSITE" id="PS51355">
    <property type="entry name" value="GLUTATHIONE_PEROXID_3"/>
    <property type="match status" value="1"/>
</dbReference>
<dbReference type="PANTHER" id="PTHR11592">
    <property type="entry name" value="GLUTATHIONE PEROXIDASE"/>
    <property type="match status" value="1"/>
</dbReference>
<evidence type="ECO:0000256" key="4">
    <source>
        <dbReference type="PIRSR" id="PIRSR000303-1"/>
    </source>
</evidence>
<feature type="active site" evidence="4">
    <location>
        <position position="40"/>
    </location>
</feature>
<dbReference type="PROSITE" id="PS00460">
    <property type="entry name" value="GLUTATHIONE_PEROXID_1"/>
    <property type="match status" value="1"/>
</dbReference>
<dbReference type="AlphaFoldDB" id="A0AAU7K099"/>
<evidence type="ECO:0000256" key="2">
    <source>
        <dbReference type="ARBA" id="ARBA00022559"/>
    </source>
</evidence>
<evidence type="ECO:0000256" key="5">
    <source>
        <dbReference type="RuleBase" id="RU000499"/>
    </source>
</evidence>